<dbReference type="CDD" id="cd02440">
    <property type="entry name" value="AdoMet_MTases"/>
    <property type="match status" value="1"/>
</dbReference>
<dbReference type="RefSeq" id="WP_096460084.1">
    <property type="nucleotide sequence ID" value="NZ_AP014936.1"/>
</dbReference>
<dbReference type="GO" id="GO:0032259">
    <property type="term" value="P:methylation"/>
    <property type="evidence" value="ECO:0007669"/>
    <property type="project" value="UniProtKB-KW"/>
</dbReference>
<dbReference type="Proteomes" id="UP000218899">
    <property type="component" value="Chromosome"/>
</dbReference>
<dbReference type="EMBL" id="AP014936">
    <property type="protein sequence ID" value="BAU47752.1"/>
    <property type="molecule type" value="Genomic_DNA"/>
</dbReference>
<dbReference type="KEGG" id="sva:SVA_1177"/>
<dbReference type="CDD" id="cd01427">
    <property type="entry name" value="HAD_like"/>
    <property type="match status" value="1"/>
</dbReference>
<evidence type="ECO:0000256" key="3">
    <source>
        <dbReference type="ARBA" id="ARBA00022691"/>
    </source>
</evidence>
<dbReference type="Gene3D" id="3.40.50.150">
    <property type="entry name" value="Vaccinia Virus protein VP39"/>
    <property type="match status" value="1"/>
</dbReference>
<accession>A0A1B4V5C2</accession>
<dbReference type="InterPro" id="IPR026170">
    <property type="entry name" value="FAM173A/B"/>
</dbReference>
<dbReference type="PANTHER" id="PTHR13610">
    <property type="entry name" value="METHYLTRANSFERASE DOMAIN-CONTAINING PROTEIN"/>
    <property type="match status" value="1"/>
</dbReference>
<dbReference type="OrthoDB" id="281208at2"/>
<evidence type="ECO:0000259" key="4">
    <source>
        <dbReference type="Pfam" id="PF13649"/>
    </source>
</evidence>
<sequence>MPLGREPLYALGTLLALAGSGDAVVHARDVPYVPTPPAVVEEMLRLAEVGPEDVLYDLGSGDGRIVITAARKYGARGVGVDIDPERIAESEANARAARVTDRVRFIEGDLFEVDLRPATAVTLYLTSSVNLQLRPKLLEELRAGTPVVSHDFGMQDWEPEAVVTVGRSTIYLWHVPARVAGVWRYTVTTPRGPERHRLRITQHLGTVEGRVTIGGVSYPVTGRVEGERLSYEVKRPLAGKTVTQRFEGTATGNHIVGATVSDEGESANQEWLARRGE</sequence>
<feature type="domain" description="Methyltransferase" evidence="4">
    <location>
        <begin position="57"/>
        <end position="140"/>
    </location>
</feature>
<evidence type="ECO:0000313" key="5">
    <source>
        <dbReference type="EMBL" id="BAU47752.1"/>
    </source>
</evidence>
<keyword evidence="1" id="KW-0489">Methyltransferase</keyword>
<dbReference type="InterPro" id="IPR041698">
    <property type="entry name" value="Methyltransf_25"/>
</dbReference>
<reference evidence="5 6" key="1">
    <citation type="submission" date="2015-08" db="EMBL/GenBank/DDBJ databases">
        <title>Complete genome sequence of Sulfurifustis variabilis.</title>
        <authorList>
            <person name="Miura A."/>
            <person name="Kojima H."/>
            <person name="Fukui M."/>
        </authorList>
    </citation>
    <scope>NUCLEOTIDE SEQUENCE [LARGE SCALE GENOMIC DNA]</scope>
    <source>
        <strain evidence="6">skN76</strain>
    </source>
</reference>
<evidence type="ECO:0000313" key="6">
    <source>
        <dbReference type="Proteomes" id="UP000218899"/>
    </source>
</evidence>
<protein>
    <recommendedName>
        <fullName evidence="4">Methyltransferase domain-containing protein</fullName>
    </recommendedName>
</protein>
<evidence type="ECO:0000256" key="1">
    <source>
        <dbReference type="ARBA" id="ARBA00022603"/>
    </source>
</evidence>
<dbReference type="AlphaFoldDB" id="A0A1B4V5C2"/>
<dbReference type="SUPFAM" id="SSF53335">
    <property type="entry name" value="S-adenosyl-L-methionine-dependent methyltransferases"/>
    <property type="match status" value="1"/>
</dbReference>
<keyword evidence="2" id="KW-0808">Transferase</keyword>
<evidence type="ECO:0000256" key="2">
    <source>
        <dbReference type="ARBA" id="ARBA00022679"/>
    </source>
</evidence>
<gene>
    <name evidence="5" type="ORF">SVA_1177</name>
</gene>
<name>A0A1B4V5C2_9GAMM</name>
<keyword evidence="6" id="KW-1185">Reference proteome</keyword>
<proteinExistence type="predicted"/>
<keyword evidence="3" id="KW-0949">S-adenosyl-L-methionine</keyword>
<dbReference type="Pfam" id="PF13649">
    <property type="entry name" value="Methyltransf_25"/>
    <property type="match status" value="1"/>
</dbReference>
<dbReference type="PANTHER" id="PTHR13610:SF11">
    <property type="entry name" value="METHYLTRANSFERASE DOMAIN-CONTAINING PROTEIN"/>
    <property type="match status" value="1"/>
</dbReference>
<dbReference type="GO" id="GO:0016279">
    <property type="term" value="F:protein-lysine N-methyltransferase activity"/>
    <property type="evidence" value="ECO:0007669"/>
    <property type="project" value="InterPro"/>
</dbReference>
<organism evidence="5 6">
    <name type="scientific">Sulfurifustis variabilis</name>
    <dbReference type="NCBI Taxonomy" id="1675686"/>
    <lineage>
        <taxon>Bacteria</taxon>
        <taxon>Pseudomonadati</taxon>
        <taxon>Pseudomonadota</taxon>
        <taxon>Gammaproteobacteria</taxon>
        <taxon>Acidiferrobacterales</taxon>
        <taxon>Acidiferrobacteraceae</taxon>
        <taxon>Sulfurifustis</taxon>
    </lineage>
</organism>
<dbReference type="InterPro" id="IPR029063">
    <property type="entry name" value="SAM-dependent_MTases_sf"/>
</dbReference>